<reference evidence="2" key="1">
    <citation type="submission" date="2014-07" db="EMBL/GenBank/DDBJ databases">
        <authorList>
            <person name="Martin A.A"/>
            <person name="De Silva N."/>
        </authorList>
    </citation>
    <scope>NUCLEOTIDE SEQUENCE</scope>
</reference>
<keyword evidence="1" id="KW-0812">Transmembrane</keyword>
<keyword evidence="2" id="KW-1185">Reference proteome</keyword>
<evidence type="ECO:0000256" key="1">
    <source>
        <dbReference type="SAM" id="Phobius"/>
    </source>
</evidence>
<keyword evidence="1" id="KW-1133">Transmembrane helix</keyword>
<dbReference type="WBParaSite" id="SVE_0561000.1">
    <property type="protein sequence ID" value="SVE_0561000.1"/>
    <property type="gene ID" value="SVE_0561000"/>
</dbReference>
<evidence type="ECO:0000313" key="3">
    <source>
        <dbReference type="WBParaSite" id="SVE_0561000.1"/>
    </source>
</evidence>
<accession>A0A0K0F9V8</accession>
<proteinExistence type="predicted"/>
<dbReference type="AlphaFoldDB" id="A0A0K0F9V8"/>
<feature type="transmembrane region" description="Helical" evidence="1">
    <location>
        <begin position="212"/>
        <end position="229"/>
    </location>
</feature>
<keyword evidence="1" id="KW-0472">Membrane</keyword>
<organism evidence="2 3">
    <name type="scientific">Strongyloides venezuelensis</name>
    <name type="common">Threadworm</name>
    <dbReference type="NCBI Taxonomy" id="75913"/>
    <lineage>
        <taxon>Eukaryota</taxon>
        <taxon>Metazoa</taxon>
        <taxon>Ecdysozoa</taxon>
        <taxon>Nematoda</taxon>
        <taxon>Chromadorea</taxon>
        <taxon>Rhabditida</taxon>
        <taxon>Tylenchina</taxon>
        <taxon>Panagrolaimomorpha</taxon>
        <taxon>Strongyloidoidea</taxon>
        <taxon>Strongyloididae</taxon>
        <taxon>Strongyloides</taxon>
    </lineage>
</organism>
<name>A0A0K0F9V8_STRVS</name>
<protein>
    <submittedName>
        <fullName evidence="3">Major sperm protein</fullName>
    </submittedName>
</protein>
<sequence>MENSLSTKTGKSSSSRASITAISGSGSFTSLQLASTPNSPSTGSENVKLLQTLKFNIIDGAEDLAQVRLLLCNLTPANLKFCLKSNQNDAVTCRSNPFGVIKAKDNYEILLSWYRLPEYKTWIDVPPLKMIIQSSLDSKNQEDIEESKNAIRFLGAVSTADPCKPENVPIEQLLLDSTLWYNNDKSKKGNLSRDSKSPSKSKKDEEELVNNFLYLLIILVVLFLLILGVQKK</sequence>
<reference evidence="3" key="2">
    <citation type="submission" date="2015-08" db="UniProtKB">
        <authorList>
            <consortium name="WormBaseParasite"/>
        </authorList>
    </citation>
    <scope>IDENTIFICATION</scope>
</reference>
<dbReference type="Proteomes" id="UP000035680">
    <property type="component" value="Unassembled WGS sequence"/>
</dbReference>
<dbReference type="STRING" id="75913.A0A0K0F9V8"/>
<evidence type="ECO:0000313" key="2">
    <source>
        <dbReference type="Proteomes" id="UP000035680"/>
    </source>
</evidence>